<organism evidence="1 2">
    <name type="scientific">Melastoma candidum</name>
    <dbReference type="NCBI Taxonomy" id="119954"/>
    <lineage>
        <taxon>Eukaryota</taxon>
        <taxon>Viridiplantae</taxon>
        <taxon>Streptophyta</taxon>
        <taxon>Embryophyta</taxon>
        <taxon>Tracheophyta</taxon>
        <taxon>Spermatophyta</taxon>
        <taxon>Magnoliopsida</taxon>
        <taxon>eudicotyledons</taxon>
        <taxon>Gunneridae</taxon>
        <taxon>Pentapetalae</taxon>
        <taxon>rosids</taxon>
        <taxon>malvids</taxon>
        <taxon>Myrtales</taxon>
        <taxon>Melastomataceae</taxon>
        <taxon>Melastomatoideae</taxon>
        <taxon>Melastomateae</taxon>
        <taxon>Melastoma</taxon>
    </lineage>
</organism>
<proteinExistence type="predicted"/>
<protein>
    <submittedName>
        <fullName evidence="1">Uncharacterized protein</fullName>
    </submittedName>
</protein>
<dbReference type="EMBL" id="CM042883">
    <property type="protein sequence ID" value="KAI4375613.1"/>
    <property type="molecule type" value="Genomic_DNA"/>
</dbReference>
<sequence length="136" mass="15031">MAVPPKAMFFLFVALLFCSCQKKMTAAFDGTMLGFACRPKSTDPGDHCEYTKLTDSFSSIEQTAINNREKVILLKLVKYTDNTVACYLTAKCHDGVQDCPSCFQAAYDEMAACAGYVGAQVILKDCELKYDKYGEV</sequence>
<name>A0ACB9R9M5_9MYRT</name>
<reference evidence="2" key="1">
    <citation type="journal article" date="2023" name="Front. Plant Sci.">
        <title>Chromosomal-level genome assembly of Melastoma candidum provides insights into trichome evolution.</title>
        <authorList>
            <person name="Zhong Y."/>
            <person name="Wu W."/>
            <person name="Sun C."/>
            <person name="Zou P."/>
            <person name="Liu Y."/>
            <person name="Dai S."/>
            <person name="Zhou R."/>
        </authorList>
    </citation>
    <scope>NUCLEOTIDE SEQUENCE [LARGE SCALE GENOMIC DNA]</scope>
</reference>
<comment type="caution">
    <text evidence="1">The sequence shown here is derived from an EMBL/GenBank/DDBJ whole genome shotgun (WGS) entry which is preliminary data.</text>
</comment>
<gene>
    <name evidence="1" type="ORF">MLD38_013464</name>
</gene>
<evidence type="ECO:0000313" key="1">
    <source>
        <dbReference type="EMBL" id="KAI4375613.1"/>
    </source>
</evidence>
<evidence type="ECO:0000313" key="2">
    <source>
        <dbReference type="Proteomes" id="UP001057402"/>
    </source>
</evidence>
<accession>A0ACB9R9M5</accession>
<keyword evidence="2" id="KW-1185">Reference proteome</keyword>
<dbReference type="Proteomes" id="UP001057402">
    <property type="component" value="Chromosome 4"/>
</dbReference>